<evidence type="ECO:0000313" key="2">
    <source>
        <dbReference type="EMBL" id="MFC4124783.1"/>
    </source>
</evidence>
<proteinExistence type="predicted"/>
<dbReference type="PANTHER" id="PTHR34611:SF2">
    <property type="entry name" value="INACTIVE RECOMBINATION-PROMOTING NUCLEASE-LIKE PROTEIN RPNE-RELATED"/>
    <property type="match status" value="1"/>
</dbReference>
<dbReference type="Proteomes" id="UP001595767">
    <property type="component" value="Unassembled WGS sequence"/>
</dbReference>
<evidence type="ECO:0000259" key="1">
    <source>
        <dbReference type="Pfam" id="PF04754"/>
    </source>
</evidence>
<dbReference type="EMBL" id="JBHSBA010000003">
    <property type="protein sequence ID" value="MFC4124783.1"/>
    <property type="molecule type" value="Genomic_DNA"/>
</dbReference>
<dbReference type="InterPro" id="IPR006842">
    <property type="entry name" value="Transposase_31"/>
</dbReference>
<reference evidence="3" key="1">
    <citation type="journal article" date="2019" name="Int. J. Syst. Evol. Microbiol.">
        <title>The Global Catalogue of Microorganisms (GCM) 10K type strain sequencing project: providing services to taxonomists for standard genome sequencing and annotation.</title>
        <authorList>
            <consortium name="The Broad Institute Genomics Platform"/>
            <consortium name="The Broad Institute Genome Sequencing Center for Infectious Disease"/>
            <person name="Wu L."/>
            <person name="Ma J."/>
        </authorList>
    </citation>
    <scope>NUCLEOTIDE SEQUENCE [LARGE SCALE GENOMIC DNA]</scope>
    <source>
        <strain evidence="3">CGMCC 4.7204</strain>
    </source>
</reference>
<comment type="caution">
    <text evidence="2">The sequence shown here is derived from an EMBL/GenBank/DDBJ whole genome shotgun (WGS) entry which is preliminary data.</text>
</comment>
<keyword evidence="3" id="KW-1185">Reference proteome</keyword>
<dbReference type="InterPro" id="IPR051699">
    <property type="entry name" value="Rpn/YhgA-like_nuclease"/>
</dbReference>
<sequence length="326" mass="35970">MGDSADKPHDAVVQHTLAVPANAAAQVRPLLQPELADQIVWSELTRVSTSFISKHLRGTFSDILFCTRTVGGHDAFVYLLVEHQSRSDPLMAFRMIDYLVSIWNAYLREHPKSKTLPLIVPVVVHASPTKQPWSAPVELCDLIEVEPGLRSALAPHLPRLRFILDDLSTISLAELCARPSTPPTLTLQVLLKTAPKNKRLDRDLEPLLPTLSELTLDDLTAFLTYILSVGDTSGDLLQPLIDRIGPQGKEAIVTAADQLRAEGRAEAKAEGRTEGQADLLRELLTLKFGTMPTRVTAALRHATPDQLRQWAARILTAETLDDMRIA</sequence>
<dbReference type="Pfam" id="PF04754">
    <property type="entry name" value="Transposase_31"/>
    <property type="match status" value="1"/>
</dbReference>
<dbReference type="RefSeq" id="WP_378547446.1">
    <property type="nucleotide sequence ID" value="NZ_JBHSBA010000003.1"/>
</dbReference>
<dbReference type="PANTHER" id="PTHR34611">
    <property type="match status" value="1"/>
</dbReference>
<accession>A0ABV8L237</accession>
<feature type="domain" description="Transposase (putative) YhgA-like" evidence="1">
    <location>
        <begin position="7"/>
        <end position="209"/>
    </location>
</feature>
<name>A0ABV8L237_9NOCA</name>
<gene>
    <name evidence="2" type="ORF">ACFOW8_07590</name>
</gene>
<evidence type="ECO:0000313" key="3">
    <source>
        <dbReference type="Proteomes" id="UP001595767"/>
    </source>
</evidence>
<protein>
    <submittedName>
        <fullName evidence="2">Rpn family recombination-promoting nuclease/putative transposase</fullName>
    </submittedName>
</protein>
<organism evidence="2 3">
    <name type="scientific">Nocardia rhizosphaerae</name>
    <dbReference type="NCBI Taxonomy" id="1691571"/>
    <lineage>
        <taxon>Bacteria</taxon>
        <taxon>Bacillati</taxon>
        <taxon>Actinomycetota</taxon>
        <taxon>Actinomycetes</taxon>
        <taxon>Mycobacteriales</taxon>
        <taxon>Nocardiaceae</taxon>
        <taxon>Nocardia</taxon>
    </lineage>
</organism>